<accession>A0A8X6PYS6</accession>
<dbReference type="Proteomes" id="UP000887013">
    <property type="component" value="Unassembled WGS sequence"/>
</dbReference>
<comment type="caution">
    <text evidence="3">The sequence shown here is derived from an EMBL/GenBank/DDBJ whole genome shotgun (WGS) entry which is preliminary data.</text>
</comment>
<dbReference type="PANTHER" id="PTHR33205">
    <property type="entry name" value="TRANSMEMBRANE PROTEIN"/>
    <property type="match status" value="1"/>
</dbReference>
<keyword evidence="2" id="KW-0812">Transmembrane</keyword>
<dbReference type="EMBL" id="BMAW01074643">
    <property type="protein sequence ID" value="GFT93167.1"/>
    <property type="molecule type" value="Genomic_DNA"/>
</dbReference>
<dbReference type="AlphaFoldDB" id="A0A8X6PYS6"/>
<dbReference type="AntiFam" id="ANF00034">
    <property type="entry name" value="Antisense to 5.8S rRNA"/>
</dbReference>
<dbReference type="OrthoDB" id="6427407at2759"/>
<evidence type="ECO:0000313" key="3">
    <source>
        <dbReference type="EMBL" id="GFT93167.1"/>
    </source>
</evidence>
<feature type="compositionally biased region" description="Basic and acidic residues" evidence="1">
    <location>
        <begin position="125"/>
        <end position="135"/>
    </location>
</feature>
<keyword evidence="2" id="KW-0472">Membrane</keyword>
<protein>
    <submittedName>
        <fullName evidence="3">Uncharacterized protein</fullName>
    </submittedName>
</protein>
<feature type="region of interest" description="Disordered" evidence="1">
    <location>
        <begin position="343"/>
        <end position="363"/>
    </location>
</feature>
<keyword evidence="4" id="KW-1185">Reference proteome</keyword>
<evidence type="ECO:0000313" key="4">
    <source>
        <dbReference type="Proteomes" id="UP000887013"/>
    </source>
</evidence>
<keyword evidence="2" id="KW-1133">Transmembrane helix</keyword>
<reference evidence="3" key="1">
    <citation type="submission" date="2020-08" db="EMBL/GenBank/DDBJ databases">
        <title>Multicomponent nature underlies the extraordinary mechanical properties of spider dragline silk.</title>
        <authorList>
            <person name="Kono N."/>
            <person name="Nakamura H."/>
            <person name="Mori M."/>
            <person name="Yoshida Y."/>
            <person name="Ohtoshi R."/>
            <person name="Malay A.D."/>
            <person name="Moran D.A.P."/>
            <person name="Tomita M."/>
            <person name="Numata K."/>
            <person name="Arakawa K."/>
        </authorList>
    </citation>
    <scope>NUCLEOTIDE SEQUENCE</scope>
</reference>
<evidence type="ECO:0000256" key="1">
    <source>
        <dbReference type="SAM" id="MobiDB-lite"/>
    </source>
</evidence>
<feature type="region of interest" description="Disordered" evidence="1">
    <location>
        <begin position="121"/>
        <end position="163"/>
    </location>
</feature>
<feature type="compositionally biased region" description="Polar residues" evidence="1">
    <location>
        <begin position="151"/>
        <end position="160"/>
    </location>
</feature>
<organism evidence="3 4">
    <name type="scientific">Nephila pilipes</name>
    <name type="common">Giant wood spider</name>
    <name type="synonym">Nephila maculata</name>
    <dbReference type="NCBI Taxonomy" id="299642"/>
    <lineage>
        <taxon>Eukaryota</taxon>
        <taxon>Metazoa</taxon>
        <taxon>Ecdysozoa</taxon>
        <taxon>Arthropoda</taxon>
        <taxon>Chelicerata</taxon>
        <taxon>Arachnida</taxon>
        <taxon>Araneae</taxon>
        <taxon>Araneomorphae</taxon>
        <taxon>Entelegynae</taxon>
        <taxon>Araneoidea</taxon>
        <taxon>Nephilidae</taxon>
        <taxon>Nephila</taxon>
    </lineage>
</organism>
<name>A0A8X6PYS6_NEPPI</name>
<proteinExistence type="predicted"/>
<evidence type="ECO:0000256" key="2">
    <source>
        <dbReference type="SAM" id="Phobius"/>
    </source>
</evidence>
<feature type="transmembrane region" description="Helical" evidence="2">
    <location>
        <begin position="91"/>
        <end position="111"/>
    </location>
</feature>
<dbReference type="PANTHER" id="PTHR33205:SF1">
    <property type="entry name" value="TRANSMEMBRANE PROTEIN"/>
    <property type="match status" value="1"/>
</dbReference>
<feature type="region of interest" description="Disordered" evidence="1">
    <location>
        <begin position="1"/>
        <end position="65"/>
    </location>
</feature>
<sequence length="388" mass="42131">MQVSALTARRAERGAASSGRGRVHPGQTASWARGRRPHVRGAPSLASAEADDTGPERPRHWTSRAHPFPSEQFHVLLNSLFKVLFNFPSRYLFAIGLTVVFSLGWSLPPVLGLHSQATRLAGEPRGNHGARERASHPLRKMPRSWGLPAHSRSTLPTRPNATFPRSRRGFGAGLLPVRSPLLGESLYLLPILGERLKRAAGRTGEWPCGGKAPPDTGHSRLLPQLGRIPFALEPTGSHPTRPIDSIIQSLGFIRPSNGRGLQSRKTGGRHARSKVRCSMCPAIHTNYRSKLRSSSTREPSDPLLRVVIVISFRVRIGGVRDLVQWGAVHSVVQLSHLARAPGGAQTPLGLEGPGSGTPSSRLGDDHNIPHHSIMAYSTLIERLHITAS</sequence>
<gene>
    <name evidence="3" type="ORF">NPIL_679921</name>
</gene>